<evidence type="ECO:0000313" key="3">
    <source>
        <dbReference type="Proteomes" id="UP000615026"/>
    </source>
</evidence>
<reference evidence="2" key="1">
    <citation type="submission" date="2020-10" db="EMBL/GenBank/DDBJ databases">
        <authorList>
            <person name="Castelo-Branco R."/>
            <person name="Eusebio N."/>
            <person name="Adriana R."/>
            <person name="Vieira A."/>
            <person name="Brugerolle De Fraissinette N."/>
            <person name="Rezende De Castro R."/>
            <person name="Schneider M.P."/>
            <person name="Vasconcelos V."/>
            <person name="Leao P.N."/>
        </authorList>
    </citation>
    <scope>NUCLEOTIDE SEQUENCE</scope>
    <source>
        <strain evidence="2">LEGE 11479</strain>
    </source>
</reference>
<evidence type="ECO:0000313" key="2">
    <source>
        <dbReference type="EMBL" id="MBE9070965.1"/>
    </source>
</evidence>
<evidence type="ECO:0000256" key="1">
    <source>
        <dbReference type="SAM" id="Phobius"/>
    </source>
</evidence>
<dbReference type="EMBL" id="JADEXP010000612">
    <property type="protein sequence ID" value="MBE9070965.1"/>
    <property type="molecule type" value="Genomic_DNA"/>
</dbReference>
<dbReference type="AlphaFoldDB" id="A0A929A0M3"/>
<keyword evidence="1" id="KW-1133">Transmembrane helix</keyword>
<gene>
    <name evidence="2" type="ORF">IQ260_30470</name>
</gene>
<comment type="caution">
    <text evidence="2">The sequence shown here is derived from an EMBL/GenBank/DDBJ whole genome shotgun (WGS) entry which is preliminary data.</text>
</comment>
<organism evidence="2 3">
    <name type="scientific">Leptolyngbya cf. ectocarpi LEGE 11479</name>
    <dbReference type="NCBI Taxonomy" id="1828722"/>
    <lineage>
        <taxon>Bacteria</taxon>
        <taxon>Bacillati</taxon>
        <taxon>Cyanobacteriota</taxon>
        <taxon>Cyanophyceae</taxon>
        <taxon>Leptolyngbyales</taxon>
        <taxon>Leptolyngbyaceae</taxon>
        <taxon>Leptolyngbya group</taxon>
        <taxon>Leptolyngbya</taxon>
    </lineage>
</organism>
<keyword evidence="1" id="KW-0472">Membrane</keyword>
<sequence>MVFWTWVIIVGGLLISPEGVFCIVCGQPIDAVGYIGNVMVGVFGVGSIVLGLVGLARSLTKSLKVGV</sequence>
<name>A0A929A0M3_LEPEC</name>
<keyword evidence="1" id="KW-0812">Transmembrane</keyword>
<accession>A0A929A0M3</accession>
<protein>
    <submittedName>
        <fullName evidence="2">Uncharacterized protein</fullName>
    </submittedName>
</protein>
<proteinExistence type="predicted"/>
<feature type="transmembrane region" description="Helical" evidence="1">
    <location>
        <begin position="32"/>
        <end position="55"/>
    </location>
</feature>
<dbReference type="Proteomes" id="UP000615026">
    <property type="component" value="Unassembled WGS sequence"/>
</dbReference>
<keyword evidence="3" id="KW-1185">Reference proteome</keyword>